<keyword evidence="11 16" id="KW-0503">Monooxygenase</keyword>
<dbReference type="GO" id="GO:0016705">
    <property type="term" value="F:oxidoreductase activity, acting on paired donors, with incorporation or reduction of molecular oxygen"/>
    <property type="evidence" value="ECO:0007669"/>
    <property type="project" value="InterPro"/>
</dbReference>
<dbReference type="GO" id="GO:0016020">
    <property type="term" value="C:membrane"/>
    <property type="evidence" value="ECO:0007669"/>
    <property type="project" value="UniProtKB-SubCell"/>
</dbReference>
<keyword evidence="6 17" id="KW-0812">Transmembrane</keyword>
<dbReference type="PANTHER" id="PTHR24305:SF147">
    <property type="entry name" value="P450, PUTATIVE (EUROFUNG)-RELATED"/>
    <property type="match status" value="1"/>
</dbReference>
<comment type="subcellular location">
    <subcellularLocation>
        <location evidence="2">Membrane</location>
        <topology evidence="2">Single-pass membrane protein</topology>
    </subcellularLocation>
</comment>
<keyword evidence="19" id="KW-1185">Reference proteome</keyword>
<dbReference type="GeneID" id="43660298"/>
<evidence type="ECO:0000256" key="16">
    <source>
        <dbReference type="RuleBase" id="RU000461"/>
    </source>
</evidence>
<name>A0A5N7AJ63_9EURO</name>
<dbReference type="InterPro" id="IPR036396">
    <property type="entry name" value="Cyt_P450_sf"/>
</dbReference>
<evidence type="ECO:0000256" key="9">
    <source>
        <dbReference type="ARBA" id="ARBA00023002"/>
    </source>
</evidence>
<protein>
    <recommendedName>
        <fullName evidence="14">Cytochrome P450 monooxygenase otaC</fullName>
    </recommendedName>
</protein>
<evidence type="ECO:0000256" key="2">
    <source>
        <dbReference type="ARBA" id="ARBA00004167"/>
    </source>
</evidence>
<comment type="similarity">
    <text evidence="4 16">Belongs to the cytochrome P450 family.</text>
</comment>
<evidence type="ECO:0000256" key="15">
    <source>
        <dbReference type="PIRSR" id="PIRSR602401-1"/>
    </source>
</evidence>
<evidence type="ECO:0000256" key="3">
    <source>
        <dbReference type="ARBA" id="ARBA00004685"/>
    </source>
</evidence>
<dbReference type="GO" id="GO:0005506">
    <property type="term" value="F:iron ion binding"/>
    <property type="evidence" value="ECO:0007669"/>
    <property type="project" value="InterPro"/>
</dbReference>
<reference evidence="18 19" key="1">
    <citation type="submission" date="2019-04" db="EMBL/GenBank/DDBJ databases">
        <title>Friends and foes A comparative genomics studyof 23 Aspergillus species from section Flavi.</title>
        <authorList>
            <consortium name="DOE Joint Genome Institute"/>
            <person name="Kjaerbolling I."/>
            <person name="Vesth T."/>
            <person name="Frisvad J.C."/>
            <person name="Nybo J.L."/>
            <person name="Theobald S."/>
            <person name="Kildgaard S."/>
            <person name="Isbrandt T."/>
            <person name="Kuo A."/>
            <person name="Sato A."/>
            <person name="Lyhne E.K."/>
            <person name="Kogle M.E."/>
            <person name="Wiebenga A."/>
            <person name="Kun R.S."/>
            <person name="Lubbers R.J."/>
            <person name="Makela M.R."/>
            <person name="Barry K."/>
            <person name="Chovatia M."/>
            <person name="Clum A."/>
            <person name="Daum C."/>
            <person name="Haridas S."/>
            <person name="He G."/>
            <person name="LaButti K."/>
            <person name="Lipzen A."/>
            <person name="Mondo S."/>
            <person name="Riley R."/>
            <person name="Salamov A."/>
            <person name="Simmons B.A."/>
            <person name="Magnuson J.K."/>
            <person name="Henrissat B."/>
            <person name="Mortensen U.H."/>
            <person name="Larsen T.O."/>
            <person name="Devries R.P."/>
            <person name="Grigoriev I.V."/>
            <person name="Machida M."/>
            <person name="Baker S.E."/>
            <person name="Andersen M.R."/>
        </authorList>
    </citation>
    <scope>NUCLEOTIDE SEQUENCE [LARGE SCALE GENOMIC DNA]</scope>
    <source>
        <strain evidence="18 19">CBS 763.97</strain>
    </source>
</reference>
<keyword evidence="9 16" id="KW-0560">Oxidoreductase</keyword>
<dbReference type="FunFam" id="1.10.630.10:FF:000069">
    <property type="entry name" value="Cytochrome P450, putative (Eurofung)"/>
    <property type="match status" value="1"/>
</dbReference>
<dbReference type="SUPFAM" id="SSF48264">
    <property type="entry name" value="Cytochrome P450"/>
    <property type="match status" value="1"/>
</dbReference>
<keyword evidence="8 17" id="KW-1133">Transmembrane helix</keyword>
<comment type="cofactor">
    <cofactor evidence="1 15">
        <name>heme</name>
        <dbReference type="ChEBI" id="CHEBI:30413"/>
    </cofactor>
</comment>
<evidence type="ECO:0000256" key="1">
    <source>
        <dbReference type="ARBA" id="ARBA00001971"/>
    </source>
</evidence>
<dbReference type="InterPro" id="IPR050121">
    <property type="entry name" value="Cytochrome_P450_monoxygenase"/>
</dbReference>
<evidence type="ECO:0000313" key="18">
    <source>
        <dbReference type="EMBL" id="KAE8369703.1"/>
    </source>
</evidence>
<dbReference type="OrthoDB" id="3945418at2759"/>
<evidence type="ECO:0000256" key="7">
    <source>
        <dbReference type="ARBA" id="ARBA00022723"/>
    </source>
</evidence>
<comment type="pathway">
    <text evidence="3">Mycotoxin biosynthesis.</text>
</comment>
<proteinExistence type="inferred from homology"/>
<evidence type="ECO:0000256" key="4">
    <source>
        <dbReference type="ARBA" id="ARBA00010617"/>
    </source>
</evidence>
<dbReference type="CDD" id="cd11062">
    <property type="entry name" value="CYP58-like"/>
    <property type="match status" value="1"/>
</dbReference>
<dbReference type="Proteomes" id="UP000326268">
    <property type="component" value="Unassembled WGS sequence"/>
</dbReference>
<feature type="transmembrane region" description="Helical" evidence="17">
    <location>
        <begin position="21"/>
        <end position="40"/>
    </location>
</feature>
<dbReference type="Gene3D" id="1.10.630.10">
    <property type="entry name" value="Cytochrome P450"/>
    <property type="match status" value="1"/>
</dbReference>
<dbReference type="AlphaFoldDB" id="A0A5N7AJ63"/>
<evidence type="ECO:0000256" key="10">
    <source>
        <dbReference type="ARBA" id="ARBA00023004"/>
    </source>
</evidence>
<comment type="catalytic activity">
    <reaction evidence="13">
        <text>7-methylmellein + 3 reduced [NADPH--hemoprotein reductase] + 3 O2 = 7-carboxymellein + 3 oxidized [NADPH--hemoprotein reductase] + 4 H2O + 4 H(+)</text>
        <dbReference type="Rhea" id="RHEA:72771"/>
        <dbReference type="Rhea" id="RHEA-COMP:11964"/>
        <dbReference type="Rhea" id="RHEA-COMP:11965"/>
        <dbReference type="ChEBI" id="CHEBI:15377"/>
        <dbReference type="ChEBI" id="CHEBI:15378"/>
        <dbReference type="ChEBI" id="CHEBI:15379"/>
        <dbReference type="ChEBI" id="CHEBI:57618"/>
        <dbReference type="ChEBI" id="CHEBI:58210"/>
        <dbReference type="ChEBI" id="CHEBI:192524"/>
        <dbReference type="ChEBI" id="CHEBI:192525"/>
    </reaction>
    <physiologicalReaction direction="left-to-right" evidence="13">
        <dbReference type="Rhea" id="RHEA:72772"/>
    </physiologicalReaction>
</comment>
<dbReference type="PRINTS" id="PR00385">
    <property type="entry name" value="P450"/>
</dbReference>
<evidence type="ECO:0000256" key="11">
    <source>
        <dbReference type="ARBA" id="ARBA00023033"/>
    </source>
</evidence>
<dbReference type="InterPro" id="IPR017972">
    <property type="entry name" value="Cyt_P450_CS"/>
</dbReference>
<dbReference type="PANTHER" id="PTHR24305">
    <property type="entry name" value="CYTOCHROME P450"/>
    <property type="match status" value="1"/>
</dbReference>
<sequence length="542" mass="61106">MALQNYIVSLVHHSEYITKNISLTSLLSTLAIAYLIYQVIHAAWNISPFHPLGHIPGPRLAAATYLPEFYYDVIKFGQYTKKIQQFHETYGPIVRISPNEVHCNDVRFADEIYPLGGRKRDKPLHQVRGSGAMAHAIFSTVDHDIHRVRRTAIAKFFSRGQVSRLEPKIHNLAQRLCDKILAQGKDPLDIPSAYSCFSTDVISDYCFGESYGFLDQISWEPNFRKPIFSLFTPVFAFRFFPFLEPLAIAASSMSKHLPEDMGLLIKTLTVDMPESIKKTRADLDAGIKSKEQTVFGSLLESDLPAEEKSVQRLTDEAASLIAAGTETVGWALAVTTYYLLSNPEKLQRLRKEISEVVDTSGQLPSWTTLEKLPYLGAVIYEGLRLSYGVSARTARVATEEDLVYHGEWTAKGSKGPTTVSYRIPRGFAVGMSSMIMHHNENVFPESHTFIPERWLDDQMQRNKELERSIFNFSKGSRACVGINLAFCELHVVLAALTMRVFPHMQLYETTEDDVRYDHDLFNPLPKASSKGIRAVIVSPYAT</sequence>
<accession>A0A5N7AJ63</accession>
<keyword evidence="10 15" id="KW-0408">Iron</keyword>
<gene>
    <name evidence="18" type="ORF">BDV27DRAFT_172372</name>
</gene>
<dbReference type="InterPro" id="IPR001128">
    <property type="entry name" value="Cyt_P450"/>
</dbReference>
<keyword evidence="5 15" id="KW-0349">Heme</keyword>
<dbReference type="PRINTS" id="PR00463">
    <property type="entry name" value="EP450I"/>
</dbReference>
<dbReference type="PROSITE" id="PS00086">
    <property type="entry name" value="CYTOCHROME_P450"/>
    <property type="match status" value="1"/>
</dbReference>
<evidence type="ECO:0000256" key="5">
    <source>
        <dbReference type="ARBA" id="ARBA00022617"/>
    </source>
</evidence>
<evidence type="ECO:0000256" key="6">
    <source>
        <dbReference type="ARBA" id="ARBA00022692"/>
    </source>
</evidence>
<keyword evidence="12 17" id="KW-0472">Membrane</keyword>
<evidence type="ECO:0000313" key="19">
    <source>
        <dbReference type="Proteomes" id="UP000326268"/>
    </source>
</evidence>
<feature type="binding site" description="axial binding residue" evidence="15">
    <location>
        <position position="479"/>
    </location>
    <ligand>
        <name>heme</name>
        <dbReference type="ChEBI" id="CHEBI:30413"/>
    </ligand>
    <ligandPart>
        <name>Fe</name>
        <dbReference type="ChEBI" id="CHEBI:18248"/>
    </ligandPart>
</feature>
<organism evidence="18 19">
    <name type="scientific">Aspergillus caelatus</name>
    <dbReference type="NCBI Taxonomy" id="61420"/>
    <lineage>
        <taxon>Eukaryota</taxon>
        <taxon>Fungi</taxon>
        <taxon>Dikarya</taxon>
        <taxon>Ascomycota</taxon>
        <taxon>Pezizomycotina</taxon>
        <taxon>Eurotiomycetes</taxon>
        <taxon>Eurotiomycetidae</taxon>
        <taxon>Eurotiales</taxon>
        <taxon>Aspergillaceae</taxon>
        <taxon>Aspergillus</taxon>
        <taxon>Aspergillus subgen. Circumdati</taxon>
    </lineage>
</organism>
<evidence type="ECO:0000256" key="13">
    <source>
        <dbReference type="ARBA" id="ARBA00051517"/>
    </source>
</evidence>
<evidence type="ECO:0000256" key="8">
    <source>
        <dbReference type="ARBA" id="ARBA00022989"/>
    </source>
</evidence>
<evidence type="ECO:0000256" key="17">
    <source>
        <dbReference type="SAM" id="Phobius"/>
    </source>
</evidence>
<dbReference type="RefSeq" id="XP_031932784.1">
    <property type="nucleotide sequence ID" value="XM_032075852.1"/>
</dbReference>
<keyword evidence="7 15" id="KW-0479">Metal-binding</keyword>
<dbReference type="GO" id="GO:0020037">
    <property type="term" value="F:heme binding"/>
    <property type="evidence" value="ECO:0007669"/>
    <property type="project" value="InterPro"/>
</dbReference>
<dbReference type="GO" id="GO:0004497">
    <property type="term" value="F:monooxygenase activity"/>
    <property type="evidence" value="ECO:0007669"/>
    <property type="project" value="UniProtKB-KW"/>
</dbReference>
<evidence type="ECO:0000256" key="14">
    <source>
        <dbReference type="ARBA" id="ARBA00069646"/>
    </source>
</evidence>
<evidence type="ECO:0000256" key="12">
    <source>
        <dbReference type="ARBA" id="ARBA00023136"/>
    </source>
</evidence>
<dbReference type="EMBL" id="ML737571">
    <property type="protein sequence ID" value="KAE8369703.1"/>
    <property type="molecule type" value="Genomic_DNA"/>
</dbReference>
<dbReference type="InterPro" id="IPR002401">
    <property type="entry name" value="Cyt_P450_E_grp-I"/>
</dbReference>
<dbReference type="Pfam" id="PF00067">
    <property type="entry name" value="p450"/>
    <property type="match status" value="1"/>
</dbReference>